<organism evidence="3 4">
    <name type="scientific">Cordylochernes scorpioides</name>
    <dbReference type="NCBI Taxonomy" id="51811"/>
    <lineage>
        <taxon>Eukaryota</taxon>
        <taxon>Metazoa</taxon>
        <taxon>Ecdysozoa</taxon>
        <taxon>Arthropoda</taxon>
        <taxon>Chelicerata</taxon>
        <taxon>Arachnida</taxon>
        <taxon>Pseudoscorpiones</taxon>
        <taxon>Cheliferoidea</taxon>
        <taxon>Chernetidae</taxon>
        <taxon>Cordylochernes</taxon>
    </lineage>
</organism>
<dbReference type="PANTHER" id="PTHR45913">
    <property type="entry name" value="EPM2A-INTERACTING PROTEIN 1"/>
    <property type="match status" value="1"/>
</dbReference>
<protein>
    <recommendedName>
        <fullName evidence="2">SPIN-DOC-like zinc-finger domain-containing protein</fullName>
    </recommendedName>
</protein>
<sequence>MSSSKPSGSKTKRKIADEHRNFQEKWELEYFCSEVKDKIICLICNNAISVPKLYNIKRHYEQHKSKYDTYEAAEIVCPGSVKTFQAISLSRNTVVEIVTDMARNLNDQIKEKSSCFEAFSIACDESTEIGGVAQLAVFFRACDTDFNIFEELLELVPMHGTTTGEDIFNCVYDLLQKYNLPQSKLTSVATDGAPSMTGKTNGFVALLRKRLSEISDGSNIHYTHCIIHQEVLCTKVIKMENVLTPIKKFINFIRSRGLNQRQFSLFLTELESEYSGLSYYTEVRWISCSKVLKQFWDLKEEICQFLITKNQDITLFSDQVWLQDFSFMVDITKHLSDLNFKLQGKDQIITNMCDQVNAFKCKLVLWEKQLKNEDLMHFPTCNMYKSSLGETASYQKYAEKILSLRNEFETRFSDFKSLEGKFTLFSSIFSINIESVPNHMQMEVIDIQCDSDLKAKFIEVGVSEFYKYLPARFENTRKLAYEIMSMFGSTYRCEQLFTLMKGNKTPIRSRITDVHLGYHEEYEAKTMVLRGSATSITRLTSQRARRALDSARLQEYPVAELAARWIPTVDVPRSILWADLRRNCFSGHDADIALRLALHALHHPASRRANCVFASCDLPLDLQAWLFGVGLHPEAMKLTSVAKATIYKYHLGLEKRERAKMEEQARNTNETTEQSTPNKKRHWRNKPAIPTKRPRNLSPTRDIYGRNAAPRDLRRPANRSPTPGASCQPLNDTAENPTRHGNRAAMWPKPCDKFHTFDLTSSRHCSRQQATNNFPEVTSFYKLYMERLPRQQDDHQRPSLLTEQSSHNCREKVNDDQHTGRPRSLRCEENKLKIKELIKSNRIISNKDLSSETGLSVGLCHQIVTKDLEIIQTSSKFVLPILTEEQKEVRMDVCKNMVEMTRTDPEWMQKIITGDETWVYQYDPETKRQSSQWIERGEPKPKKARFTKFKDIACYIF</sequence>
<reference evidence="3 4" key="1">
    <citation type="submission" date="2022-01" db="EMBL/GenBank/DDBJ databases">
        <title>A chromosomal length assembly of Cordylochernes scorpioides.</title>
        <authorList>
            <person name="Zeh D."/>
            <person name="Zeh J."/>
        </authorList>
    </citation>
    <scope>NUCLEOTIDE SEQUENCE [LARGE SCALE GENOMIC DNA]</scope>
    <source>
        <strain evidence="3">IN4F17</strain>
        <tissue evidence="3">Whole Body</tissue>
    </source>
</reference>
<keyword evidence="4" id="KW-1185">Reference proteome</keyword>
<dbReference type="Pfam" id="PF18658">
    <property type="entry name" value="zf-C2H2_12"/>
    <property type="match status" value="1"/>
</dbReference>
<feature type="domain" description="SPIN-DOC-like zinc-finger" evidence="2">
    <location>
        <begin position="23"/>
        <end position="72"/>
    </location>
</feature>
<evidence type="ECO:0000256" key="1">
    <source>
        <dbReference type="SAM" id="MobiDB-lite"/>
    </source>
</evidence>
<feature type="region of interest" description="Disordered" evidence="1">
    <location>
        <begin position="658"/>
        <end position="747"/>
    </location>
</feature>
<dbReference type="SUPFAM" id="SSF53098">
    <property type="entry name" value="Ribonuclease H-like"/>
    <property type="match status" value="1"/>
</dbReference>
<accession>A0ABY6JWW4</accession>
<evidence type="ECO:0000313" key="3">
    <source>
        <dbReference type="EMBL" id="UYV60489.1"/>
    </source>
</evidence>
<evidence type="ECO:0000259" key="2">
    <source>
        <dbReference type="Pfam" id="PF18658"/>
    </source>
</evidence>
<dbReference type="EMBL" id="CP092863">
    <property type="protein sequence ID" value="UYV60489.1"/>
    <property type="molecule type" value="Genomic_DNA"/>
</dbReference>
<dbReference type="InterPro" id="IPR040647">
    <property type="entry name" value="SPIN-DOC_Znf-C2H2"/>
</dbReference>
<dbReference type="PANTHER" id="PTHR45913:SF11">
    <property type="entry name" value="EPM2A-INTERACTING PROTEIN 1"/>
    <property type="match status" value="1"/>
</dbReference>
<gene>
    <name evidence="3" type="ORF">LAZ67_1001308</name>
</gene>
<dbReference type="InterPro" id="IPR036397">
    <property type="entry name" value="RNaseH_sf"/>
</dbReference>
<feature type="region of interest" description="Disordered" evidence="1">
    <location>
        <begin position="792"/>
        <end position="823"/>
    </location>
</feature>
<proteinExistence type="predicted"/>
<dbReference type="InterPro" id="IPR012337">
    <property type="entry name" value="RNaseH-like_sf"/>
</dbReference>
<evidence type="ECO:0000313" key="4">
    <source>
        <dbReference type="Proteomes" id="UP001235939"/>
    </source>
</evidence>
<feature type="compositionally biased region" description="Polar residues" evidence="1">
    <location>
        <begin position="719"/>
        <end position="736"/>
    </location>
</feature>
<dbReference type="Gene3D" id="3.30.420.10">
    <property type="entry name" value="Ribonuclease H-like superfamily/Ribonuclease H"/>
    <property type="match status" value="1"/>
</dbReference>
<feature type="compositionally biased region" description="Polar residues" evidence="1">
    <location>
        <begin position="666"/>
        <end position="677"/>
    </location>
</feature>
<feature type="compositionally biased region" description="Basic and acidic residues" evidence="1">
    <location>
        <begin position="808"/>
        <end position="823"/>
    </location>
</feature>
<dbReference type="Proteomes" id="UP001235939">
    <property type="component" value="Chromosome 01"/>
</dbReference>
<name>A0ABY6JWW4_9ARAC</name>